<accession>A0A1M5ZMN0</accession>
<name>A0A1M5ZMN0_9FIRM</name>
<dbReference type="InterPro" id="IPR036390">
    <property type="entry name" value="WH_DNA-bd_sf"/>
</dbReference>
<dbReference type="GO" id="GO:0003700">
    <property type="term" value="F:DNA-binding transcription factor activity"/>
    <property type="evidence" value="ECO:0007669"/>
    <property type="project" value="InterPro"/>
</dbReference>
<dbReference type="CDD" id="cd05466">
    <property type="entry name" value="PBP2_LTTR_substrate"/>
    <property type="match status" value="1"/>
</dbReference>
<dbReference type="PROSITE" id="PS50931">
    <property type="entry name" value="HTH_LYSR"/>
    <property type="match status" value="1"/>
</dbReference>
<dbReference type="InterPro" id="IPR000847">
    <property type="entry name" value="LysR_HTH_N"/>
</dbReference>
<dbReference type="AlphaFoldDB" id="A0A1M5ZMN0"/>
<keyword evidence="4" id="KW-0804">Transcription</keyword>
<dbReference type="Pfam" id="PF00126">
    <property type="entry name" value="HTH_1"/>
    <property type="match status" value="1"/>
</dbReference>
<evidence type="ECO:0000256" key="1">
    <source>
        <dbReference type="ARBA" id="ARBA00009437"/>
    </source>
</evidence>
<keyword evidence="7" id="KW-1185">Reference proteome</keyword>
<dbReference type="STRING" id="1121420.SAMN02746098_03450"/>
<evidence type="ECO:0000313" key="7">
    <source>
        <dbReference type="Proteomes" id="UP000183954"/>
    </source>
</evidence>
<evidence type="ECO:0000256" key="2">
    <source>
        <dbReference type="ARBA" id="ARBA00023015"/>
    </source>
</evidence>
<dbReference type="InterPro" id="IPR036388">
    <property type="entry name" value="WH-like_DNA-bd_sf"/>
</dbReference>
<feature type="domain" description="HTH lysR-type" evidence="5">
    <location>
        <begin position="1"/>
        <end position="58"/>
    </location>
</feature>
<dbReference type="Pfam" id="PF03466">
    <property type="entry name" value="LysR_substrate"/>
    <property type="match status" value="1"/>
</dbReference>
<evidence type="ECO:0000256" key="4">
    <source>
        <dbReference type="ARBA" id="ARBA00023163"/>
    </source>
</evidence>
<dbReference type="SUPFAM" id="SSF46785">
    <property type="entry name" value="Winged helix' DNA-binding domain"/>
    <property type="match status" value="1"/>
</dbReference>
<protein>
    <submittedName>
        <fullName evidence="6">DNA-binding transcriptional regulator, LysR family</fullName>
    </submittedName>
</protein>
<dbReference type="Proteomes" id="UP000183954">
    <property type="component" value="Unassembled WGS sequence"/>
</dbReference>
<dbReference type="Gene3D" id="3.40.190.290">
    <property type="match status" value="1"/>
</dbReference>
<dbReference type="InterPro" id="IPR005119">
    <property type="entry name" value="LysR_subst-bd"/>
</dbReference>
<reference evidence="7" key="1">
    <citation type="submission" date="2016-11" db="EMBL/GenBank/DDBJ databases">
        <authorList>
            <person name="Varghese N."/>
            <person name="Submissions S."/>
        </authorList>
    </citation>
    <scope>NUCLEOTIDE SEQUENCE [LARGE SCALE GENOMIC DNA]</scope>
    <source>
        <strain evidence="7">DSM 15449</strain>
    </source>
</reference>
<keyword evidence="2" id="KW-0805">Transcription regulation</keyword>
<dbReference type="PANTHER" id="PTHR30126:SF78">
    <property type="entry name" value="HTH LYSR-TYPE DOMAIN-CONTAINING PROTEIN"/>
    <property type="match status" value="1"/>
</dbReference>
<dbReference type="OrthoDB" id="107670at2"/>
<evidence type="ECO:0000313" key="6">
    <source>
        <dbReference type="EMBL" id="SHI25625.1"/>
    </source>
</evidence>
<evidence type="ECO:0000259" key="5">
    <source>
        <dbReference type="PROSITE" id="PS50931"/>
    </source>
</evidence>
<dbReference type="PANTHER" id="PTHR30126">
    <property type="entry name" value="HTH-TYPE TRANSCRIPTIONAL REGULATOR"/>
    <property type="match status" value="1"/>
</dbReference>
<comment type="similarity">
    <text evidence="1">Belongs to the LysR transcriptional regulatory family.</text>
</comment>
<keyword evidence="3 6" id="KW-0238">DNA-binding</keyword>
<dbReference type="SUPFAM" id="SSF53850">
    <property type="entry name" value="Periplasmic binding protein-like II"/>
    <property type="match status" value="1"/>
</dbReference>
<proteinExistence type="inferred from homology"/>
<dbReference type="GO" id="GO:0000976">
    <property type="term" value="F:transcription cis-regulatory region binding"/>
    <property type="evidence" value="ECO:0007669"/>
    <property type="project" value="TreeGrafter"/>
</dbReference>
<dbReference type="RefSeq" id="WP_073030950.1">
    <property type="nucleotide sequence ID" value="NZ_FQXJ01000013.1"/>
</dbReference>
<dbReference type="Gene3D" id="1.10.10.10">
    <property type="entry name" value="Winged helix-like DNA-binding domain superfamily/Winged helix DNA-binding domain"/>
    <property type="match status" value="1"/>
</dbReference>
<evidence type="ECO:0000256" key="3">
    <source>
        <dbReference type="ARBA" id="ARBA00023125"/>
    </source>
</evidence>
<dbReference type="EMBL" id="FQXJ01000013">
    <property type="protein sequence ID" value="SHI25625.1"/>
    <property type="molecule type" value="Genomic_DNA"/>
</dbReference>
<organism evidence="6 7">
    <name type="scientific">Desulfosporosinus lacus DSM 15449</name>
    <dbReference type="NCBI Taxonomy" id="1121420"/>
    <lineage>
        <taxon>Bacteria</taxon>
        <taxon>Bacillati</taxon>
        <taxon>Bacillota</taxon>
        <taxon>Clostridia</taxon>
        <taxon>Eubacteriales</taxon>
        <taxon>Desulfitobacteriaceae</taxon>
        <taxon>Desulfosporosinus</taxon>
    </lineage>
</organism>
<sequence length="290" mass="33295">MKDSDWAILDTLYREPNITKAADLLFMTQPSLTKRLQQIEKEFTTTIAIRNPKGIVLTAQGEYLAIKAGEMLRKFKEIQQQIMEMNDGNKGTLKVGVNNSYGRFRLPSLLNQYKTMYPNINFEIASGLSSDVLKMVNLKEINIGFIRGDHDFHGIKQLISVDPSYIVSKKEIPFEDLPYIPRIEYLVDPLTVKLLDHWWYEHFTVPPLKGLVVNHGDTCREMIANGLGYGIFLVPEFIEGAVGLYKQPMLTKAKKPFTRNTWMIFNNDSCKIPFVRNFIDFVCTQTNSTK</sequence>
<gene>
    <name evidence="6" type="ORF">SAMN02746098_03450</name>
</gene>